<dbReference type="InterPro" id="IPR046358">
    <property type="entry name" value="Flagellin_C"/>
</dbReference>
<dbReference type="PANTHER" id="PTHR42792:SF1">
    <property type="entry name" value="FLAGELLAR HOOK-ASSOCIATED PROTEIN 3"/>
    <property type="match status" value="1"/>
</dbReference>
<keyword evidence="6" id="KW-0966">Cell projection</keyword>
<evidence type="ECO:0000313" key="6">
    <source>
        <dbReference type="EMBL" id="SDS42920.1"/>
    </source>
</evidence>
<keyword evidence="3" id="KW-0964">Secreted</keyword>
<comment type="similarity">
    <text evidence="1 3">Belongs to the bacterial flagellin family.</text>
</comment>
<comment type="function">
    <text evidence="3">Flagellin is the subunit protein which polymerizes to form the filaments of bacterial flagella.</text>
</comment>
<gene>
    <name evidence="6" type="ORF">SAMN04488570_1862</name>
</gene>
<dbReference type="InterPro" id="IPR001029">
    <property type="entry name" value="Flagellin_N"/>
</dbReference>
<dbReference type="Proteomes" id="UP000198859">
    <property type="component" value="Chromosome I"/>
</dbReference>
<evidence type="ECO:0000259" key="5">
    <source>
        <dbReference type="Pfam" id="PF00700"/>
    </source>
</evidence>
<keyword evidence="6" id="KW-0282">Flagellum</keyword>
<evidence type="ECO:0000313" key="7">
    <source>
        <dbReference type="Proteomes" id="UP000198859"/>
    </source>
</evidence>
<dbReference type="Pfam" id="PF00669">
    <property type="entry name" value="Flagellin_N"/>
    <property type="match status" value="1"/>
</dbReference>
<name>A0A1H1S4A1_9ACTN</name>
<sequence>MALTRVTEGMVGRLSLAASQDGLVKLARLQERLTTGRVLNRPSDSPVDTTTSLRLRDAVAMNQQHQRNAQDAQGWMGTVDAALASVTEQTRQARDVALQGGSSAAMGQAARDALASTVDGLRSSLLATANTTLLGRPVFGGTTAGEAAYAQDGSYVGDGGAVLRTVGPQEQVRVDVDGASVFGAAGNTVFDHLTALSTALRAGDEAGVRTGIGALNRDLEQVTTSRAEMGTRQARVEAAVSATAARELDLRSSLSSVEDADLPETIIDLKLQEAAYQAALGATARVLQPSLMDYLR</sequence>
<dbReference type="SUPFAM" id="SSF64518">
    <property type="entry name" value="Phase 1 flagellin"/>
    <property type="match status" value="1"/>
</dbReference>
<evidence type="ECO:0000256" key="1">
    <source>
        <dbReference type="ARBA" id="ARBA00005709"/>
    </source>
</evidence>
<dbReference type="Gene3D" id="1.20.1330.10">
    <property type="entry name" value="f41 fragment of flagellin, N-terminal domain"/>
    <property type="match status" value="1"/>
</dbReference>
<dbReference type="OrthoDB" id="9758307at2"/>
<keyword evidence="2 3" id="KW-0975">Bacterial flagellum</keyword>
<keyword evidence="7" id="KW-1185">Reference proteome</keyword>
<dbReference type="STRING" id="642780.SAMN04488570_1862"/>
<reference evidence="7" key="1">
    <citation type="submission" date="2016-10" db="EMBL/GenBank/DDBJ databases">
        <authorList>
            <person name="Varghese N."/>
            <person name="Submissions S."/>
        </authorList>
    </citation>
    <scope>NUCLEOTIDE SEQUENCE [LARGE SCALE GENOMIC DNA]</scope>
    <source>
        <strain evidence="7">DSM 22127</strain>
    </source>
</reference>
<comment type="subcellular location">
    <subcellularLocation>
        <location evidence="3">Secreted</location>
    </subcellularLocation>
    <subcellularLocation>
        <location evidence="3">Bacterial flagellum</location>
    </subcellularLocation>
</comment>
<dbReference type="EMBL" id="LT629757">
    <property type="protein sequence ID" value="SDS42920.1"/>
    <property type="molecule type" value="Genomic_DNA"/>
</dbReference>
<dbReference type="PANTHER" id="PTHR42792">
    <property type="entry name" value="FLAGELLIN"/>
    <property type="match status" value="1"/>
</dbReference>
<evidence type="ECO:0000259" key="4">
    <source>
        <dbReference type="Pfam" id="PF00669"/>
    </source>
</evidence>
<organism evidence="6 7">
    <name type="scientific">Nocardioides scoriae</name>
    <dbReference type="NCBI Taxonomy" id="642780"/>
    <lineage>
        <taxon>Bacteria</taxon>
        <taxon>Bacillati</taxon>
        <taxon>Actinomycetota</taxon>
        <taxon>Actinomycetes</taxon>
        <taxon>Propionibacteriales</taxon>
        <taxon>Nocardioidaceae</taxon>
        <taxon>Nocardioides</taxon>
    </lineage>
</organism>
<dbReference type="Pfam" id="PF00700">
    <property type="entry name" value="Flagellin_C"/>
    <property type="match status" value="1"/>
</dbReference>
<dbReference type="InterPro" id="IPR001492">
    <property type="entry name" value="Flagellin"/>
</dbReference>
<dbReference type="GO" id="GO:0005576">
    <property type="term" value="C:extracellular region"/>
    <property type="evidence" value="ECO:0007669"/>
    <property type="project" value="UniProtKB-SubCell"/>
</dbReference>
<keyword evidence="6" id="KW-0969">Cilium</keyword>
<feature type="domain" description="Flagellin C-terminal" evidence="5">
    <location>
        <begin position="214"/>
        <end position="295"/>
    </location>
</feature>
<dbReference type="RefSeq" id="WP_091728739.1">
    <property type="nucleotide sequence ID" value="NZ_LT629757.1"/>
</dbReference>
<dbReference type="GO" id="GO:0009288">
    <property type="term" value="C:bacterial-type flagellum"/>
    <property type="evidence" value="ECO:0007669"/>
    <property type="project" value="UniProtKB-SubCell"/>
</dbReference>
<protein>
    <recommendedName>
        <fullName evidence="3">Flagellin</fullName>
    </recommendedName>
</protein>
<evidence type="ECO:0000256" key="3">
    <source>
        <dbReference type="RuleBase" id="RU362073"/>
    </source>
</evidence>
<accession>A0A1H1S4A1</accession>
<dbReference type="AlphaFoldDB" id="A0A1H1S4A1"/>
<dbReference type="GO" id="GO:0005198">
    <property type="term" value="F:structural molecule activity"/>
    <property type="evidence" value="ECO:0007669"/>
    <property type="project" value="UniProtKB-UniRule"/>
</dbReference>
<feature type="domain" description="Flagellin N-terminal" evidence="4">
    <location>
        <begin position="25"/>
        <end position="132"/>
    </location>
</feature>
<evidence type="ECO:0000256" key="2">
    <source>
        <dbReference type="ARBA" id="ARBA00023143"/>
    </source>
</evidence>
<proteinExistence type="inferred from homology"/>